<feature type="active site" description="Charge relay system" evidence="5">
    <location>
        <position position="240"/>
    </location>
</feature>
<dbReference type="Proteomes" id="UP000184310">
    <property type="component" value="Unassembled WGS sequence"/>
</dbReference>
<dbReference type="InterPro" id="IPR036852">
    <property type="entry name" value="Peptidase_S8/S53_dom_sf"/>
</dbReference>
<evidence type="ECO:0000313" key="7">
    <source>
        <dbReference type="EMBL" id="SHK08039.1"/>
    </source>
</evidence>
<dbReference type="Gene3D" id="2.60.120.1290">
    <property type="match status" value="1"/>
</dbReference>
<evidence type="ECO:0000259" key="6">
    <source>
        <dbReference type="Pfam" id="PF00082"/>
    </source>
</evidence>
<keyword evidence="4 5" id="KW-0720">Serine protease</keyword>
<sequence>MNKLFIIIFLIEGVIISQDELKYLNMKFITKSLVKKPELLAQIKDINYREAYSENEFTEEELNKAVQNYINPNYINLIVEYQGELVEALRKSEDITGFIFDDVFAIISVKKEKFPDAIVNIDEVIFTTPAGLYTLGTVSPVETSYATKFHNNIYLTLDGQEVLVGILDTGIDYLNEEFLNEEGNTRIESIWDQTIEEDKKTNNYLFGTEYTRNNINEALKAKKDGKNPYEVVPSKDIIGHGTHMASLVGAGGKNPDLTGAAPRCDFVIVKLAEASLFNREYFGVYEKGNPCFSSTDVILGVKYLFEKAKEVGKPMVILIPIGSNIGAHDGTAPIERYIDSISKSRGITVVTMTGNQGDAENHTTGIIPKAGDFKIIELKIGKGQKNIYFDIWCKKPDKVGLEITSPSGEIVDKISARLNQTVDVKFVYEGTKMSITFYLPEEVTGDERITIRATDIKEGIWKFKLIGELIVSGRYDAWLNQIKLLDSDTKFLNSSAYTTIVIPGTSSKAITVAFYNQNNNSNVIESGKGYTRDGRIKPDIAAGGVEALVADPTGRTSVVSGSSVASAVVAGCCALLYQWGIIYGNDPNMYSTKMKTYLIRGTFKREGDVYPNQQWGYGIINMDGVFSNIRNLGSTNIYKDRGRVNKYKEDIEFEPIKYELRKYIYDDELYEEYYKNNIFIRKPVYFL</sequence>
<keyword evidence="3 5" id="KW-0378">Hydrolase</keyword>
<dbReference type="CDD" id="cd07478">
    <property type="entry name" value="Peptidases_S8_CspA-like"/>
    <property type="match status" value="1"/>
</dbReference>
<dbReference type="InterPro" id="IPR015500">
    <property type="entry name" value="Peptidase_S8_subtilisin-rel"/>
</dbReference>
<evidence type="ECO:0000256" key="1">
    <source>
        <dbReference type="ARBA" id="ARBA00011073"/>
    </source>
</evidence>
<dbReference type="PROSITE" id="PS51892">
    <property type="entry name" value="SUBTILASE"/>
    <property type="match status" value="1"/>
</dbReference>
<dbReference type="GO" id="GO:0004252">
    <property type="term" value="F:serine-type endopeptidase activity"/>
    <property type="evidence" value="ECO:0007669"/>
    <property type="project" value="UniProtKB-UniRule"/>
</dbReference>
<dbReference type="OrthoDB" id="2744137at2"/>
<dbReference type="PANTHER" id="PTHR43806:SF11">
    <property type="entry name" value="CEREVISIN-RELATED"/>
    <property type="match status" value="1"/>
</dbReference>
<evidence type="ECO:0000256" key="3">
    <source>
        <dbReference type="ARBA" id="ARBA00022801"/>
    </source>
</evidence>
<dbReference type="EMBL" id="FQZB01000013">
    <property type="protein sequence ID" value="SHK08039.1"/>
    <property type="molecule type" value="Genomic_DNA"/>
</dbReference>
<evidence type="ECO:0000256" key="5">
    <source>
        <dbReference type="PROSITE-ProRule" id="PRU01240"/>
    </source>
</evidence>
<feature type="active site" description="Charge relay system" evidence="5">
    <location>
        <position position="563"/>
    </location>
</feature>
<feature type="domain" description="Peptidase S8/S53" evidence="6">
    <location>
        <begin position="159"/>
        <end position="356"/>
    </location>
</feature>
<dbReference type="AlphaFoldDB" id="A0A1M6PJD4"/>
<accession>A0A1M6PJD4</accession>
<keyword evidence="8" id="KW-1185">Reference proteome</keyword>
<gene>
    <name evidence="7" type="ORF">SAMN02745163_03174</name>
</gene>
<proteinExistence type="inferred from homology"/>
<protein>
    <submittedName>
        <fullName evidence="7">Serine protease, subtilisin family</fullName>
    </submittedName>
</protein>
<reference evidence="7 8" key="1">
    <citation type="submission" date="2016-11" db="EMBL/GenBank/DDBJ databases">
        <authorList>
            <person name="Jaros S."/>
            <person name="Januszkiewicz K."/>
            <person name="Wedrychowicz H."/>
        </authorList>
    </citation>
    <scope>NUCLEOTIDE SEQUENCE [LARGE SCALE GENOMIC DNA]</scope>
    <source>
        <strain evidence="7 8">DSM 21758</strain>
    </source>
</reference>
<dbReference type="InterPro" id="IPR050131">
    <property type="entry name" value="Peptidase_S8_subtilisin-like"/>
</dbReference>
<dbReference type="GO" id="GO:0006508">
    <property type="term" value="P:proteolysis"/>
    <property type="evidence" value="ECO:0007669"/>
    <property type="project" value="UniProtKB-KW"/>
</dbReference>
<evidence type="ECO:0000256" key="2">
    <source>
        <dbReference type="ARBA" id="ARBA00022670"/>
    </source>
</evidence>
<organism evidence="7 8">
    <name type="scientific">Clostridium cavendishii DSM 21758</name>
    <dbReference type="NCBI Taxonomy" id="1121302"/>
    <lineage>
        <taxon>Bacteria</taxon>
        <taxon>Bacillati</taxon>
        <taxon>Bacillota</taxon>
        <taxon>Clostridia</taxon>
        <taxon>Eubacteriales</taxon>
        <taxon>Clostridiaceae</taxon>
        <taxon>Clostridium</taxon>
    </lineage>
</organism>
<evidence type="ECO:0000313" key="8">
    <source>
        <dbReference type="Proteomes" id="UP000184310"/>
    </source>
</evidence>
<feature type="active site" description="Charge relay system" evidence="5">
    <location>
        <position position="168"/>
    </location>
</feature>
<name>A0A1M6PJD4_9CLOT</name>
<dbReference type="Gene3D" id="3.40.50.200">
    <property type="entry name" value="Peptidase S8/S53 domain"/>
    <property type="match status" value="1"/>
</dbReference>
<dbReference type="InterPro" id="IPR023827">
    <property type="entry name" value="Peptidase_S8_Asp-AS"/>
</dbReference>
<dbReference type="PRINTS" id="PR00723">
    <property type="entry name" value="SUBTILISIN"/>
</dbReference>
<dbReference type="Pfam" id="PF00082">
    <property type="entry name" value="Peptidase_S8"/>
    <property type="match status" value="2"/>
</dbReference>
<dbReference type="InterPro" id="IPR034045">
    <property type="entry name" value="Pep_S8_CspA-like"/>
</dbReference>
<dbReference type="InterPro" id="IPR000209">
    <property type="entry name" value="Peptidase_S8/S53_dom"/>
</dbReference>
<dbReference type="SUPFAM" id="SSF52743">
    <property type="entry name" value="Subtilisin-like"/>
    <property type="match status" value="1"/>
</dbReference>
<feature type="domain" description="Peptidase S8/S53" evidence="6">
    <location>
        <begin position="496"/>
        <end position="618"/>
    </location>
</feature>
<evidence type="ECO:0000256" key="4">
    <source>
        <dbReference type="ARBA" id="ARBA00022825"/>
    </source>
</evidence>
<dbReference type="PROSITE" id="PS00136">
    <property type="entry name" value="SUBTILASE_ASP"/>
    <property type="match status" value="1"/>
</dbReference>
<dbReference type="STRING" id="1121302.SAMN02745163_03174"/>
<keyword evidence="2 5" id="KW-0645">Protease</keyword>
<dbReference type="PANTHER" id="PTHR43806">
    <property type="entry name" value="PEPTIDASE S8"/>
    <property type="match status" value="1"/>
</dbReference>
<comment type="similarity">
    <text evidence="1 5">Belongs to the peptidase S8 family.</text>
</comment>